<name>A0ABN9KYL3_9NEOB</name>
<keyword evidence="1" id="KW-0472">Membrane</keyword>
<proteinExistence type="predicted"/>
<organism evidence="2 3">
    <name type="scientific">Ranitomeya imitator</name>
    <name type="common">mimic poison frog</name>
    <dbReference type="NCBI Taxonomy" id="111125"/>
    <lineage>
        <taxon>Eukaryota</taxon>
        <taxon>Metazoa</taxon>
        <taxon>Chordata</taxon>
        <taxon>Craniata</taxon>
        <taxon>Vertebrata</taxon>
        <taxon>Euteleostomi</taxon>
        <taxon>Amphibia</taxon>
        <taxon>Batrachia</taxon>
        <taxon>Anura</taxon>
        <taxon>Neobatrachia</taxon>
        <taxon>Hyloidea</taxon>
        <taxon>Dendrobatidae</taxon>
        <taxon>Dendrobatinae</taxon>
        <taxon>Ranitomeya</taxon>
    </lineage>
</organism>
<keyword evidence="3" id="KW-1185">Reference proteome</keyword>
<gene>
    <name evidence="2" type="ORF">RIMI_LOCUS2226447</name>
</gene>
<reference evidence="2" key="1">
    <citation type="submission" date="2023-07" db="EMBL/GenBank/DDBJ databases">
        <authorList>
            <person name="Stuckert A."/>
        </authorList>
    </citation>
    <scope>NUCLEOTIDE SEQUENCE</scope>
</reference>
<feature type="transmembrane region" description="Helical" evidence="1">
    <location>
        <begin position="59"/>
        <end position="81"/>
    </location>
</feature>
<dbReference type="Proteomes" id="UP001176940">
    <property type="component" value="Unassembled WGS sequence"/>
</dbReference>
<dbReference type="EMBL" id="CAUEEQ010003060">
    <property type="protein sequence ID" value="CAJ0924252.1"/>
    <property type="molecule type" value="Genomic_DNA"/>
</dbReference>
<evidence type="ECO:0000313" key="2">
    <source>
        <dbReference type="EMBL" id="CAJ0924252.1"/>
    </source>
</evidence>
<accession>A0ABN9KYL3</accession>
<sequence>MVPYVVAESCDLKYKGTLNAALGGTRGLSDSLDMAAPPAISADLPTANPLLPPSCGQCLVAILVLGALTALFMVVCLSLSFKLSLRSRQSRQSRDVVTSVPLELWATPPTSQSQTNLLWPTEPVMPPRPPPNSDWADALFRQPRVTVQDIDEFWWRNYRDV</sequence>
<evidence type="ECO:0000256" key="1">
    <source>
        <dbReference type="SAM" id="Phobius"/>
    </source>
</evidence>
<protein>
    <submittedName>
        <fullName evidence="2">Uncharacterized protein</fullName>
    </submittedName>
</protein>
<evidence type="ECO:0000313" key="3">
    <source>
        <dbReference type="Proteomes" id="UP001176940"/>
    </source>
</evidence>
<comment type="caution">
    <text evidence="2">The sequence shown here is derived from an EMBL/GenBank/DDBJ whole genome shotgun (WGS) entry which is preliminary data.</text>
</comment>
<keyword evidence="1" id="KW-0812">Transmembrane</keyword>
<keyword evidence="1" id="KW-1133">Transmembrane helix</keyword>